<feature type="compositionally biased region" description="Acidic residues" evidence="2">
    <location>
        <begin position="330"/>
        <end position="339"/>
    </location>
</feature>
<dbReference type="PROSITE" id="PS51048">
    <property type="entry name" value="SGS"/>
    <property type="match status" value="1"/>
</dbReference>
<evidence type="ECO:0000313" key="6">
    <source>
        <dbReference type="Proteomes" id="UP000799640"/>
    </source>
</evidence>
<reference evidence="5" key="1">
    <citation type="journal article" date="2020" name="Stud. Mycol.">
        <title>101 Dothideomycetes genomes: a test case for predicting lifestyles and emergence of pathogens.</title>
        <authorList>
            <person name="Haridas S."/>
            <person name="Albert R."/>
            <person name="Binder M."/>
            <person name="Bloem J."/>
            <person name="Labutti K."/>
            <person name="Salamov A."/>
            <person name="Andreopoulos B."/>
            <person name="Baker S."/>
            <person name="Barry K."/>
            <person name="Bills G."/>
            <person name="Bluhm B."/>
            <person name="Cannon C."/>
            <person name="Castanera R."/>
            <person name="Culley D."/>
            <person name="Daum C."/>
            <person name="Ezra D."/>
            <person name="Gonzalez J."/>
            <person name="Henrissat B."/>
            <person name="Kuo A."/>
            <person name="Liang C."/>
            <person name="Lipzen A."/>
            <person name="Lutzoni F."/>
            <person name="Magnuson J."/>
            <person name="Mondo S."/>
            <person name="Nolan M."/>
            <person name="Ohm R."/>
            <person name="Pangilinan J."/>
            <person name="Park H.-J."/>
            <person name="Ramirez L."/>
            <person name="Alfaro M."/>
            <person name="Sun H."/>
            <person name="Tritt A."/>
            <person name="Yoshinaga Y."/>
            <person name="Zwiers L.-H."/>
            <person name="Turgeon B."/>
            <person name="Goodwin S."/>
            <person name="Spatafora J."/>
            <person name="Crous P."/>
            <person name="Grigoriev I."/>
        </authorList>
    </citation>
    <scope>NUCLEOTIDE SEQUENCE</scope>
    <source>
        <strain evidence="5">CBS 262.69</strain>
    </source>
</reference>
<dbReference type="Pfam" id="PF04969">
    <property type="entry name" value="CS"/>
    <property type="match status" value="1"/>
</dbReference>
<feature type="compositionally biased region" description="Low complexity" evidence="2">
    <location>
        <begin position="273"/>
        <end position="282"/>
    </location>
</feature>
<dbReference type="OrthoDB" id="1898560at2759"/>
<dbReference type="SUPFAM" id="SSF48452">
    <property type="entry name" value="TPR-like"/>
    <property type="match status" value="1"/>
</dbReference>
<dbReference type="SUPFAM" id="SSF49764">
    <property type="entry name" value="HSP20-like chaperones"/>
    <property type="match status" value="1"/>
</dbReference>
<feature type="domain" description="CS" evidence="4">
    <location>
        <begin position="177"/>
        <end position="268"/>
    </location>
</feature>
<dbReference type="InterPro" id="IPR011990">
    <property type="entry name" value="TPR-like_helical_dom_sf"/>
</dbReference>
<evidence type="ECO:0000313" key="5">
    <source>
        <dbReference type="EMBL" id="KAF2403063.1"/>
    </source>
</evidence>
<dbReference type="GO" id="GO:0051087">
    <property type="term" value="F:protein-folding chaperone binding"/>
    <property type="evidence" value="ECO:0007669"/>
    <property type="project" value="InterPro"/>
</dbReference>
<feature type="region of interest" description="Disordered" evidence="2">
    <location>
        <begin position="139"/>
        <end position="180"/>
    </location>
</feature>
<dbReference type="InterPro" id="IPR007052">
    <property type="entry name" value="CS_dom"/>
</dbReference>
<comment type="similarity">
    <text evidence="1">Belongs to the SGT1 family.</text>
</comment>
<organism evidence="5 6">
    <name type="scientific">Trichodelitschia bisporula</name>
    <dbReference type="NCBI Taxonomy" id="703511"/>
    <lineage>
        <taxon>Eukaryota</taxon>
        <taxon>Fungi</taxon>
        <taxon>Dikarya</taxon>
        <taxon>Ascomycota</taxon>
        <taxon>Pezizomycotina</taxon>
        <taxon>Dothideomycetes</taxon>
        <taxon>Dothideomycetes incertae sedis</taxon>
        <taxon>Phaeotrichales</taxon>
        <taxon>Phaeotrichaceae</taxon>
        <taxon>Trichodelitschia</taxon>
    </lineage>
</organism>
<evidence type="ECO:0000256" key="1">
    <source>
        <dbReference type="ARBA" id="ARBA00008509"/>
    </source>
</evidence>
<name>A0A6G1I436_9PEZI</name>
<feature type="compositionally biased region" description="Basic and acidic residues" evidence="2">
    <location>
        <begin position="307"/>
        <end position="326"/>
    </location>
</feature>
<dbReference type="Gene3D" id="2.60.40.790">
    <property type="match status" value="1"/>
</dbReference>
<dbReference type="PROSITE" id="PS51203">
    <property type="entry name" value="CS"/>
    <property type="match status" value="1"/>
</dbReference>
<dbReference type="PANTHER" id="PTHR45862">
    <property type="entry name" value="PROTEIN SGT1 HOMOLOG"/>
    <property type="match status" value="1"/>
</dbReference>
<feature type="region of interest" description="Disordered" evidence="2">
    <location>
        <begin position="365"/>
        <end position="399"/>
    </location>
</feature>
<dbReference type="InterPro" id="IPR044563">
    <property type="entry name" value="Sgt1-like"/>
</dbReference>
<feature type="compositionally biased region" description="Polar residues" evidence="2">
    <location>
        <begin position="365"/>
        <end position="376"/>
    </location>
</feature>
<dbReference type="Proteomes" id="UP000799640">
    <property type="component" value="Unassembled WGS sequence"/>
</dbReference>
<feature type="compositionally biased region" description="Low complexity" evidence="2">
    <location>
        <begin position="158"/>
        <end position="170"/>
    </location>
</feature>
<dbReference type="CDD" id="cd06466">
    <property type="entry name" value="p23_CS_SGT1_like"/>
    <property type="match status" value="1"/>
</dbReference>
<evidence type="ECO:0000259" key="4">
    <source>
        <dbReference type="PROSITE" id="PS51203"/>
    </source>
</evidence>
<evidence type="ECO:0000259" key="3">
    <source>
        <dbReference type="PROSITE" id="PS51048"/>
    </source>
</evidence>
<dbReference type="InterPro" id="IPR008978">
    <property type="entry name" value="HSP20-like_chaperone"/>
</dbReference>
<dbReference type="Gene3D" id="1.25.40.10">
    <property type="entry name" value="Tetratricopeptide repeat domain"/>
    <property type="match status" value="1"/>
</dbReference>
<protein>
    <submittedName>
        <fullName evidence="5">SGS-domain-containing protein</fullName>
    </submittedName>
</protein>
<sequence>MEAAKRGAAALEAGKYDDAITEYTAALRTLPTAVDYFLKRSTAYQRLSPPNYEAALNDAEIAVTLAYKRAKRELIHQTQLRRAIILYLTERYADARFVLELAKKFDPNGKSVPIWEIKIMTKFNSLPGGDERLVTRATENPGIEPSNQQQPSTTASDTSKSVSKPTPKVSEPGRTPASKIKKDWYQSRESVFVSLLAKGVPKDQAVVEIQELSVTVSFPTAAATTYEFSLDPLWAPIDAASSTFQVTPTKVELVLKKKVLGKQWKCLEGIEGEAPPSAATSEEAPETQARTPNIAKAPSYPTSSRHGPKDWDRVASDLTSKPKEAGNEASEYDDLDEGDPANAFFKHLYKSADPDTRRAMMKSYVESNGTVLSTNWDEVKRKKTETSPPDGLEAKKWDE</sequence>
<dbReference type="AlphaFoldDB" id="A0A6G1I436"/>
<dbReference type="InterPro" id="IPR007699">
    <property type="entry name" value="SGS_dom"/>
</dbReference>
<feature type="region of interest" description="Disordered" evidence="2">
    <location>
        <begin position="273"/>
        <end position="339"/>
    </location>
</feature>
<evidence type="ECO:0000256" key="2">
    <source>
        <dbReference type="SAM" id="MobiDB-lite"/>
    </source>
</evidence>
<dbReference type="EMBL" id="ML996690">
    <property type="protein sequence ID" value="KAF2403063.1"/>
    <property type="molecule type" value="Genomic_DNA"/>
</dbReference>
<proteinExistence type="inferred from homology"/>
<gene>
    <name evidence="5" type="ORF">EJ06DRAFT_547379</name>
</gene>
<accession>A0A6G1I436</accession>
<keyword evidence="6" id="KW-1185">Reference proteome</keyword>
<feature type="compositionally biased region" description="Polar residues" evidence="2">
    <location>
        <begin position="145"/>
        <end position="157"/>
    </location>
</feature>
<feature type="domain" description="SGS" evidence="3">
    <location>
        <begin position="299"/>
        <end position="399"/>
    </location>
</feature>
<dbReference type="Pfam" id="PF05002">
    <property type="entry name" value="SGS"/>
    <property type="match status" value="1"/>
</dbReference>